<dbReference type="STRING" id="342668.A0A1B8GD15"/>
<dbReference type="RefSeq" id="XP_018127472.1">
    <property type="nucleotide sequence ID" value="XM_018277562.2"/>
</dbReference>
<dbReference type="GeneID" id="28841520"/>
<name>A0A1B8GD15_9PEZI</name>
<reference evidence="1 2" key="1">
    <citation type="submission" date="2016-03" db="EMBL/GenBank/DDBJ databases">
        <title>Comparative genomics of Pseudogymnoascus destructans, the fungus causing white-nose syndrome of bats.</title>
        <authorList>
            <person name="Palmer J.M."/>
            <person name="Drees K.P."/>
            <person name="Foster J.T."/>
            <person name="Lindner D.L."/>
        </authorList>
    </citation>
    <scope>NUCLEOTIDE SEQUENCE [LARGE SCALE GENOMIC DNA]</scope>
    <source>
        <strain evidence="1 2">UAMH 10579</strain>
    </source>
</reference>
<evidence type="ECO:0000313" key="2">
    <source>
        <dbReference type="Proteomes" id="UP000091956"/>
    </source>
</evidence>
<dbReference type="AlphaFoldDB" id="A0A1B8GD15"/>
<dbReference type="OrthoDB" id="3434589at2759"/>
<proteinExistence type="predicted"/>
<dbReference type="EMBL" id="KV460250">
    <property type="protein sequence ID" value="OBT93739.1"/>
    <property type="molecule type" value="Genomic_DNA"/>
</dbReference>
<organism evidence="1 2">
    <name type="scientific">Pseudogymnoascus verrucosus</name>
    <dbReference type="NCBI Taxonomy" id="342668"/>
    <lineage>
        <taxon>Eukaryota</taxon>
        <taxon>Fungi</taxon>
        <taxon>Dikarya</taxon>
        <taxon>Ascomycota</taxon>
        <taxon>Pezizomycotina</taxon>
        <taxon>Leotiomycetes</taxon>
        <taxon>Thelebolales</taxon>
        <taxon>Thelebolaceae</taxon>
        <taxon>Pseudogymnoascus</taxon>
    </lineage>
</organism>
<gene>
    <name evidence="1" type="ORF">VE01_08134</name>
</gene>
<accession>A0A1B8GD15</accession>
<reference evidence="2" key="2">
    <citation type="journal article" date="2018" name="Nat. Commun.">
        <title>Extreme sensitivity to ultraviolet light in the fungal pathogen causing white-nose syndrome of bats.</title>
        <authorList>
            <person name="Palmer J.M."/>
            <person name="Drees K.P."/>
            <person name="Foster J.T."/>
            <person name="Lindner D.L."/>
        </authorList>
    </citation>
    <scope>NUCLEOTIDE SEQUENCE [LARGE SCALE GENOMIC DNA]</scope>
    <source>
        <strain evidence="2">UAMH 10579</strain>
    </source>
</reference>
<protein>
    <submittedName>
        <fullName evidence="1">Uncharacterized protein</fullName>
    </submittedName>
</protein>
<evidence type="ECO:0000313" key="1">
    <source>
        <dbReference type="EMBL" id="OBT93739.1"/>
    </source>
</evidence>
<sequence length="283" mass="31590">MAMRAEPDVDLEGVSDVEATIDFTNPKDFTKTVQSFFLNANARDPVGDHTVLVTGYPNKWFNPDNDKSTLVPGAHKALYYHNTEILLLTMLGLPHEIAAREFSNSFIIKIDAMGCRDDIMSTGGATRSMSNISKEPDASWGPDTALPPTNSTFILEAGASESGRALGRDAKIWLEHEESHVTQVITIKISRRQPEIVFTVWKRGREHGDTRANHPLRAVVDQQIQVTLQEGRPVTDGMLRLSFEEIFERPQQLGTAEGDLTFSTRELGAIARKVWRRMGNDIE</sequence>
<keyword evidence="2" id="KW-1185">Reference proteome</keyword>
<dbReference type="Proteomes" id="UP000091956">
    <property type="component" value="Unassembled WGS sequence"/>
</dbReference>